<accession>A0A5D2DNZ6</accession>
<organism evidence="2 3">
    <name type="scientific">Gossypium darwinii</name>
    <name type="common">Darwin's cotton</name>
    <name type="synonym">Gossypium barbadense var. darwinii</name>
    <dbReference type="NCBI Taxonomy" id="34276"/>
    <lineage>
        <taxon>Eukaryota</taxon>
        <taxon>Viridiplantae</taxon>
        <taxon>Streptophyta</taxon>
        <taxon>Embryophyta</taxon>
        <taxon>Tracheophyta</taxon>
        <taxon>Spermatophyta</taxon>
        <taxon>Magnoliopsida</taxon>
        <taxon>eudicotyledons</taxon>
        <taxon>Gunneridae</taxon>
        <taxon>Pentapetalae</taxon>
        <taxon>rosids</taxon>
        <taxon>malvids</taxon>
        <taxon>Malvales</taxon>
        <taxon>Malvaceae</taxon>
        <taxon>Malvoideae</taxon>
        <taxon>Gossypium</taxon>
    </lineage>
</organism>
<gene>
    <name evidence="2" type="ORF">ES288_D01G116300v1</name>
</gene>
<evidence type="ECO:0000313" key="3">
    <source>
        <dbReference type="Proteomes" id="UP000323506"/>
    </source>
</evidence>
<dbReference type="EMBL" id="CM017701">
    <property type="protein sequence ID" value="TYG82770.1"/>
    <property type="molecule type" value="Genomic_DNA"/>
</dbReference>
<dbReference type="Proteomes" id="UP000323506">
    <property type="component" value="Chromosome D01"/>
</dbReference>
<feature type="region of interest" description="Disordered" evidence="1">
    <location>
        <begin position="1"/>
        <end position="25"/>
    </location>
</feature>
<evidence type="ECO:0000313" key="2">
    <source>
        <dbReference type="EMBL" id="TYG82770.1"/>
    </source>
</evidence>
<protein>
    <submittedName>
        <fullName evidence="2">Uncharacterized protein</fullName>
    </submittedName>
</protein>
<reference evidence="2 3" key="1">
    <citation type="submission" date="2019-06" db="EMBL/GenBank/DDBJ databases">
        <title>WGS assembly of Gossypium darwinii.</title>
        <authorList>
            <person name="Chen Z.J."/>
            <person name="Sreedasyam A."/>
            <person name="Ando A."/>
            <person name="Song Q."/>
            <person name="De L."/>
            <person name="Hulse-Kemp A."/>
            <person name="Ding M."/>
            <person name="Ye W."/>
            <person name="Kirkbride R."/>
            <person name="Jenkins J."/>
            <person name="Plott C."/>
            <person name="Lovell J."/>
            <person name="Lin Y.-M."/>
            <person name="Vaughn R."/>
            <person name="Liu B."/>
            <person name="Li W."/>
            <person name="Simpson S."/>
            <person name="Scheffler B."/>
            <person name="Saski C."/>
            <person name="Grover C."/>
            <person name="Hu G."/>
            <person name="Conover J."/>
            <person name="Carlson J."/>
            <person name="Shu S."/>
            <person name="Boston L."/>
            <person name="Williams M."/>
            <person name="Peterson D."/>
            <person name="Mcgee K."/>
            <person name="Jones D."/>
            <person name="Wendel J."/>
            <person name="Stelly D."/>
            <person name="Grimwood J."/>
            <person name="Schmutz J."/>
        </authorList>
    </citation>
    <scope>NUCLEOTIDE SEQUENCE [LARGE SCALE GENOMIC DNA]</scope>
    <source>
        <strain evidence="2">1808015.09</strain>
    </source>
</reference>
<feature type="compositionally biased region" description="Basic residues" evidence="1">
    <location>
        <begin position="1"/>
        <end position="23"/>
    </location>
</feature>
<keyword evidence="3" id="KW-1185">Reference proteome</keyword>
<name>A0A5D2DNZ6_GOSDA</name>
<dbReference type="AlphaFoldDB" id="A0A5D2DNZ6"/>
<evidence type="ECO:0000256" key="1">
    <source>
        <dbReference type="SAM" id="MobiDB-lite"/>
    </source>
</evidence>
<sequence length="42" mass="4865">MKMKQLGTWKKKKKKKQKVKRGSRLVSRLGLGAAVNRKLKLD</sequence>
<proteinExistence type="predicted"/>